<protein>
    <recommendedName>
        <fullName evidence="3">Outer membrane protein beta-barrel domain-containing protein</fullName>
    </recommendedName>
</protein>
<dbReference type="InterPro" id="IPR007939">
    <property type="entry name" value="Cu-R_B_prcur"/>
</dbReference>
<sequence length="232" mass="24737">MLVAALGALCEPLDASAQELGDQEEVLSISLNLDYFELRRGEGDESLFSDMTATATKGADSLAFKFSSDIPFSSVFGGVELQARYMRQVSPGISLIAGLRTDQGAGTSDFYPYVGIAISPHPVLGTEMLFFRSEDGKILGRAEAVGLVPIAGPFSIEGKVEANWASTTGRFGPGGLGNLEMSSRALLQADDRTQFYAGVLHAQLLGKAERLARQDGDSTAITSLVFGTRWQM</sequence>
<evidence type="ECO:0000313" key="1">
    <source>
        <dbReference type="EMBL" id="GGN61529.1"/>
    </source>
</evidence>
<gene>
    <name evidence="1" type="ORF">GCM10011349_44250</name>
</gene>
<proteinExistence type="predicted"/>
<comment type="caution">
    <text evidence="1">The sequence shown here is derived from an EMBL/GenBank/DDBJ whole genome shotgun (WGS) entry which is preliminary data.</text>
</comment>
<dbReference type="EMBL" id="BMLK01000038">
    <property type="protein sequence ID" value="GGN61529.1"/>
    <property type="molecule type" value="Genomic_DNA"/>
</dbReference>
<keyword evidence="2" id="KW-1185">Reference proteome</keyword>
<dbReference type="Proteomes" id="UP000605099">
    <property type="component" value="Unassembled WGS sequence"/>
</dbReference>
<evidence type="ECO:0008006" key="3">
    <source>
        <dbReference type="Google" id="ProtNLM"/>
    </source>
</evidence>
<name>A0ABQ2K305_9SPHN</name>
<organism evidence="1 2">
    <name type="scientific">Novosphingobium indicum</name>
    <dbReference type="NCBI Taxonomy" id="462949"/>
    <lineage>
        <taxon>Bacteria</taxon>
        <taxon>Pseudomonadati</taxon>
        <taxon>Pseudomonadota</taxon>
        <taxon>Alphaproteobacteria</taxon>
        <taxon>Sphingomonadales</taxon>
        <taxon>Sphingomonadaceae</taxon>
        <taxon>Novosphingobium</taxon>
    </lineage>
</organism>
<evidence type="ECO:0000313" key="2">
    <source>
        <dbReference type="Proteomes" id="UP000605099"/>
    </source>
</evidence>
<accession>A0ABQ2K305</accession>
<dbReference type="Pfam" id="PF05275">
    <property type="entry name" value="CopB"/>
    <property type="match status" value="1"/>
</dbReference>
<reference evidence="2" key="1">
    <citation type="journal article" date="2019" name="Int. J. Syst. Evol. Microbiol.">
        <title>The Global Catalogue of Microorganisms (GCM) 10K type strain sequencing project: providing services to taxonomists for standard genome sequencing and annotation.</title>
        <authorList>
            <consortium name="The Broad Institute Genomics Platform"/>
            <consortium name="The Broad Institute Genome Sequencing Center for Infectious Disease"/>
            <person name="Wu L."/>
            <person name="Ma J."/>
        </authorList>
    </citation>
    <scope>NUCLEOTIDE SEQUENCE [LARGE SCALE GENOMIC DNA]</scope>
    <source>
        <strain evidence="2">CGMCC 1.6784</strain>
    </source>
</reference>